<dbReference type="GO" id="GO:0043565">
    <property type="term" value="F:sequence-specific DNA binding"/>
    <property type="evidence" value="ECO:0007669"/>
    <property type="project" value="UniProtKB-ARBA"/>
</dbReference>
<comment type="caution">
    <text evidence="1">The sequence shown here is derived from an EMBL/GenBank/DDBJ whole genome shotgun (WGS) entry which is preliminary data.</text>
</comment>
<dbReference type="Gene3D" id="1.10.1220.10">
    <property type="entry name" value="Met repressor-like"/>
    <property type="match status" value="1"/>
</dbReference>
<reference evidence="1" key="1">
    <citation type="journal article" date="2018" name="Genome Biol.">
        <title>SKESA: strategic k-mer extension for scrupulous assemblies.</title>
        <authorList>
            <person name="Souvorov A."/>
            <person name="Agarwala R."/>
            <person name="Lipman D.J."/>
        </authorList>
    </citation>
    <scope>NUCLEOTIDE SEQUENCE</scope>
    <source>
        <strain evidence="1">MA.CK_00/00009888</strain>
    </source>
</reference>
<dbReference type="EMBL" id="DAAXOU010000032">
    <property type="protein sequence ID" value="HAG1943677.1"/>
    <property type="molecule type" value="Genomic_DNA"/>
</dbReference>
<dbReference type="SUPFAM" id="SSF47598">
    <property type="entry name" value="Ribbon-helix-helix"/>
    <property type="match status" value="1"/>
</dbReference>
<organism evidence="1">
    <name type="scientific">Salmonella enterica</name>
    <name type="common">Salmonella choleraesuis</name>
    <dbReference type="NCBI Taxonomy" id="28901"/>
    <lineage>
        <taxon>Bacteria</taxon>
        <taxon>Pseudomonadati</taxon>
        <taxon>Pseudomonadota</taxon>
        <taxon>Gammaproteobacteria</taxon>
        <taxon>Enterobacterales</taxon>
        <taxon>Enterobacteriaceae</taxon>
        <taxon>Salmonella</taxon>
    </lineage>
</organism>
<dbReference type="GO" id="GO:0006355">
    <property type="term" value="P:regulation of DNA-templated transcription"/>
    <property type="evidence" value="ECO:0007669"/>
    <property type="project" value="InterPro"/>
</dbReference>
<proteinExistence type="predicted"/>
<sequence>MKVKTLRLPEWLERAMEELAKQGDRSFSKEAVRAMREYAERNGIRCPE</sequence>
<keyword evidence="1" id="KW-0238">DNA-binding</keyword>
<dbReference type="AlphaFoldDB" id="A0A759LKN5"/>
<accession>A0A759LKN5</accession>
<name>A0A759LKN5_SALER</name>
<dbReference type="InterPro" id="IPR013321">
    <property type="entry name" value="Arc_rbn_hlx_hlx"/>
</dbReference>
<evidence type="ECO:0000313" key="1">
    <source>
        <dbReference type="EMBL" id="HAG1943677.1"/>
    </source>
</evidence>
<reference evidence="1" key="2">
    <citation type="submission" date="2020-02" db="EMBL/GenBank/DDBJ databases">
        <authorList>
            <consortium name="NCBI Pathogen Detection Project"/>
        </authorList>
    </citation>
    <scope>NUCLEOTIDE SEQUENCE</scope>
    <source>
        <strain evidence="1">MA.CK_00/00009888</strain>
    </source>
</reference>
<protein>
    <submittedName>
        <fullName evidence="1">DNA-binding protein</fullName>
    </submittedName>
</protein>
<gene>
    <name evidence="1" type="ORF">G8V98_004649</name>
</gene>
<dbReference type="InterPro" id="IPR010985">
    <property type="entry name" value="Ribbon_hlx_hlx"/>
</dbReference>